<dbReference type="OrthoDB" id="5596992at2759"/>
<feature type="region of interest" description="Disordered" evidence="1">
    <location>
        <begin position="474"/>
        <end position="571"/>
    </location>
</feature>
<dbReference type="PANTHER" id="PTHR10335">
    <property type="entry name" value="RRNA 2-O-METHYLTRANSFERASE FIBRILLARIN"/>
    <property type="match status" value="1"/>
</dbReference>
<dbReference type="GO" id="GO:0003723">
    <property type="term" value="F:RNA binding"/>
    <property type="evidence" value="ECO:0007669"/>
    <property type="project" value="TreeGrafter"/>
</dbReference>
<dbReference type="AlphaFoldDB" id="A0A2T7A1E0"/>
<dbReference type="GO" id="GO:0031428">
    <property type="term" value="C:box C/D methylation guide snoRNP complex"/>
    <property type="evidence" value="ECO:0007669"/>
    <property type="project" value="TreeGrafter"/>
</dbReference>
<evidence type="ECO:0000259" key="2">
    <source>
        <dbReference type="Pfam" id="PF10307"/>
    </source>
</evidence>
<keyword evidence="4" id="KW-1185">Reference proteome</keyword>
<dbReference type="GO" id="GO:0000494">
    <property type="term" value="P:box C/D sno(s)RNA 3'-end processing"/>
    <property type="evidence" value="ECO:0007669"/>
    <property type="project" value="TreeGrafter"/>
</dbReference>
<comment type="caution">
    <text evidence="3">The sequence shown here is derived from an EMBL/GenBank/DDBJ whole genome shotgun (WGS) entry which is preliminary data.</text>
</comment>
<dbReference type="GO" id="GO:0008649">
    <property type="term" value="F:rRNA methyltransferase activity"/>
    <property type="evidence" value="ECO:0007669"/>
    <property type="project" value="TreeGrafter"/>
</dbReference>
<dbReference type="EMBL" id="NESQ01000043">
    <property type="protein sequence ID" value="PUU81544.1"/>
    <property type="molecule type" value="Genomic_DNA"/>
</dbReference>
<evidence type="ECO:0000313" key="4">
    <source>
        <dbReference type="Proteomes" id="UP000244722"/>
    </source>
</evidence>
<feature type="compositionally biased region" description="Basic and acidic residues" evidence="1">
    <location>
        <begin position="528"/>
        <end position="540"/>
    </location>
</feature>
<evidence type="ECO:0000256" key="1">
    <source>
        <dbReference type="SAM" id="MobiDB-lite"/>
    </source>
</evidence>
<proteinExistence type="predicted"/>
<dbReference type="Pfam" id="PF10307">
    <property type="entry name" value="HAD_SAK_1"/>
    <property type="match status" value="1"/>
</dbReference>
<evidence type="ECO:0000313" key="3">
    <source>
        <dbReference type="EMBL" id="PUU81544.1"/>
    </source>
</evidence>
<feature type="domain" description="Swiss Army Knife RNA repair protein HAD" evidence="2">
    <location>
        <begin position="113"/>
        <end position="317"/>
    </location>
</feature>
<feature type="compositionally biased region" description="Basic and acidic residues" evidence="1">
    <location>
        <begin position="474"/>
        <end position="484"/>
    </location>
</feature>
<reference evidence="3 4" key="1">
    <citation type="submission" date="2017-04" db="EMBL/GenBank/DDBJ databases">
        <title>Draft genome sequence of Tuber borchii Vittad., a whitish edible truffle.</title>
        <authorList>
            <consortium name="DOE Joint Genome Institute"/>
            <person name="Murat C."/>
            <person name="Kuo A."/>
            <person name="Barry K.W."/>
            <person name="Clum A."/>
            <person name="Dockter R.B."/>
            <person name="Fauchery L."/>
            <person name="Iotti M."/>
            <person name="Kohler A."/>
            <person name="Labutti K."/>
            <person name="Lindquist E.A."/>
            <person name="Lipzen A."/>
            <person name="Ohm R.A."/>
            <person name="Wang M."/>
            <person name="Grigoriev I.V."/>
            <person name="Zambonelli A."/>
            <person name="Martin F.M."/>
        </authorList>
    </citation>
    <scope>NUCLEOTIDE SEQUENCE [LARGE SCALE GENOMIC DNA]</scope>
    <source>
        <strain evidence="3 4">Tbo3840</strain>
    </source>
</reference>
<name>A0A2T7A1E0_TUBBO</name>
<gene>
    <name evidence="3" type="ORF">B9Z19DRAFT_1076757</name>
</gene>
<sequence length="571" mass="63950">MSYIPHTLLNLLARLYPSSKASLSSLFTAPPTTPPAFLSQLFRLPLAPTAMYPSNNRPGGYSSSGAYEITPMRPTEHSPTWLEKWSAQDRPLPEKTAIKAIHVYDFDNTLFKSPLPNAKIWHTSTLGHLMNQDFFKSGGWWHDSRILAATGAGVEAEEPRGWEGWWNQQVVSLVELSMQQKDALTVLLTGRSVAGFAPLIKRMVASKKLDFDIIALKPQRGPAGENIKSTFYFKSMFLNDLLNIYSHADEVKVYEDREKHVKGFQKFLKDYNRINCQNNVPRIGLTADVIHIVEESTLLDPVAEVREVLKMVEEHNHIVPGGTGRLVINKTVNYTGYLLAPATTSRLLNTLNIPGLGRNHKDIRLNGTGIMISPRAADSQVLINAGPLGTVVEFVVTGWGHFENKVWAALVRPVDPNFKVYSALDSHRPVIVLAIRRDGKPSDAQKITTWQQVPTGNFVVKTMIAEKAYLRVEDEGYQPEEKPSPHPSRRGNFQGRHVPYNQFGSNRSRGGRGRGRGYGASNASRKGANPEHRQESRPADKNGGYHAYERHQQGARPVEPQDMQFLSEMYE</sequence>
<dbReference type="GO" id="GO:0032040">
    <property type="term" value="C:small-subunit processome"/>
    <property type="evidence" value="ECO:0007669"/>
    <property type="project" value="TreeGrafter"/>
</dbReference>
<dbReference type="GO" id="GO:1990259">
    <property type="term" value="F:histone H2AQ104 methyltransferase activity"/>
    <property type="evidence" value="ECO:0007669"/>
    <property type="project" value="TreeGrafter"/>
</dbReference>
<accession>A0A2T7A1E0</accession>
<dbReference type="Proteomes" id="UP000244722">
    <property type="component" value="Unassembled WGS sequence"/>
</dbReference>
<dbReference type="InterPro" id="IPR018812">
    <property type="entry name" value="SAK_HAD"/>
</dbReference>
<organism evidence="3 4">
    <name type="scientific">Tuber borchii</name>
    <name type="common">White truffle</name>
    <dbReference type="NCBI Taxonomy" id="42251"/>
    <lineage>
        <taxon>Eukaryota</taxon>
        <taxon>Fungi</taxon>
        <taxon>Dikarya</taxon>
        <taxon>Ascomycota</taxon>
        <taxon>Pezizomycotina</taxon>
        <taxon>Pezizomycetes</taxon>
        <taxon>Pezizales</taxon>
        <taxon>Tuberaceae</taxon>
        <taxon>Tuber</taxon>
    </lineage>
</organism>
<protein>
    <recommendedName>
        <fullName evidence="2">Swiss Army Knife RNA repair protein HAD domain-containing protein</fullName>
    </recommendedName>
</protein>
<dbReference type="PANTHER" id="PTHR10335:SF23">
    <property type="entry name" value="OB FOLD-CONTAINING PROTEIN, NUCLEIC ACID BINDING"/>
    <property type="match status" value="1"/>
</dbReference>